<dbReference type="AlphaFoldDB" id="A0A6A5V7E0"/>
<dbReference type="InterPro" id="IPR020846">
    <property type="entry name" value="MFS_dom"/>
</dbReference>
<dbReference type="OrthoDB" id="5376138at2759"/>
<feature type="domain" description="Major facilitator superfamily (MFS) profile" evidence="7">
    <location>
        <begin position="68"/>
        <end position="517"/>
    </location>
</feature>
<dbReference type="InterPro" id="IPR011701">
    <property type="entry name" value="MFS"/>
</dbReference>
<feature type="transmembrane region" description="Helical" evidence="6">
    <location>
        <begin position="217"/>
        <end position="237"/>
    </location>
</feature>
<dbReference type="GO" id="GO:0005886">
    <property type="term" value="C:plasma membrane"/>
    <property type="evidence" value="ECO:0007669"/>
    <property type="project" value="TreeGrafter"/>
</dbReference>
<dbReference type="Gene3D" id="1.20.1250.20">
    <property type="entry name" value="MFS general substrate transporter like domains"/>
    <property type="match status" value="1"/>
</dbReference>
<evidence type="ECO:0000313" key="8">
    <source>
        <dbReference type="EMBL" id="KAF1970926.1"/>
    </source>
</evidence>
<feature type="transmembrane region" description="Helical" evidence="6">
    <location>
        <begin position="357"/>
        <end position="377"/>
    </location>
</feature>
<sequence length="551" mass="61743">MVKLAIRIRTGNSGTDREICPRPYAHSTSAAVAREHGRVELGGVEKLDEINGYEYTAYNFSKEKKWWILTVVALCQTSMNFNAAIYSNAVHPLNKHYGISTARNGMAAFLITYAFGCELWAPWSEEFGRWIIMQLSLFFINVWQPLAGASRNWNMVLASRVLGGFSTAGGSVTLGMVADMFDPDEQSHAVLFAAFWSCLGSVIGGICGGPVEEYLDWRWNFWIQLIFGLIVQAVHFFTVPETRSTVMLDRKAKKMTKARRADRAASAGQRPSAISPDSGSNQFDLLGPSGGRSIRERLSWQEIGKTMWRPYHMLIFEPIVLCLSLLSGFSDALIFSFLESYGIVFGQWHFNAVQFSLAMFALLIGYCVAYFSFFPVISRQNKVRKQHPDVLTPESRLWWLLFLAPLLPIGLFGSAFVVAGPPLPWIAPLIFAVLIGTANMAVYYATIDYMVAAYGGKYAASATGGNGFARDLLAGLCAFYTGPMYKALGTRTPTFLLFTVSCLVCIPVYVFYWKGHWFRERSRWAAKVKVEQEKIARVRDEIKARRQQVEA</sequence>
<evidence type="ECO:0000256" key="5">
    <source>
        <dbReference type="SAM" id="MobiDB-lite"/>
    </source>
</evidence>
<dbReference type="SUPFAM" id="SSF103473">
    <property type="entry name" value="MFS general substrate transporter"/>
    <property type="match status" value="1"/>
</dbReference>
<keyword evidence="2 6" id="KW-0812">Transmembrane</keyword>
<dbReference type="EMBL" id="ML976697">
    <property type="protein sequence ID" value="KAF1970926.1"/>
    <property type="molecule type" value="Genomic_DNA"/>
</dbReference>
<dbReference type="FunFam" id="1.20.1250.20:FF:000088">
    <property type="entry name" value="MFS multidrug transporter, putative"/>
    <property type="match status" value="1"/>
</dbReference>
<name>A0A6A5V7E0_9PLEO</name>
<dbReference type="PANTHER" id="PTHR23502:SF3">
    <property type="entry name" value="MAJOR FACILITATOR SUPERFAMILY (MFS) PROFILE DOMAIN-CONTAINING PROTEIN-RELATED"/>
    <property type="match status" value="1"/>
</dbReference>
<reference evidence="8" key="1">
    <citation type="journal article" date="2020" name="Stud. Mycol.">
        <title>101 Dothideomycetes genomes: a test case for predicting lifestyles and emergence of pathogens.</title>
        <authorList>
            <person name="Haridas S."/>
            <person name="Albert R."/>
            <person name="Binder M."/>
            <person name="Bloem J."/>
            <person name="Labutti K."/>
            <person name="Salamov A."/>
            <person name="Andreopoulos B."/>
            <person name="Baker S."/>
            <person name="Barry K."/>
            <person name="Bills G."/>
            <person name="Bluhm B."/>
            <person name="Cannon C."/>
            <person name="Castanera R."/>
            <person name="Culley D."/>
            <person name="Daum C."/>
            <person name="Ezra D."/>
            <person name="Gonzalez J."/>
            <person name="Henrissat B."/>
            <person name="Kuo A."/>
            <person name="Liang C."/>
            <person name="Lipzen A."/>
            <person name="Lutzoni F."/>
            <person name="Magnuson J."/>
            <person name="Mondo S."/>
            <person name="Nolan M."/>
            <person name="Ohm R."/>
            <person name="Pangilinan J."/>
            <person name="Park H.-J."/>
            <person name="Ramirez L."/>
            <person name="Alfaro M."/>
            <person name="Sun H."/>
            <person name="Tritt A."/>
            <person name="Yoshinaga Y."/>
            <person name="Zwiers L.-H."/>
            <person name="Turgeon B."/>
            <person name="Goodwin S."/>
            <person name="Spatafora J."/>
            <person name="Crous P."/>
            <person name="Grigoriev I."/>
        </authorList>
    </citation>
    <scope>NUCLEOTIDE SEQUENCE</scope>
    <source>
        <strain evidence="8">CBS 107.79</strain>
    </source>
</reference>
<keyword evidence="3 6" id="KW-1133">Transmembrane helix</keyword>
<feature type="transmembrane region" description="Helical" evidence="6">
    <location>
        <begin position="494"/>
        <end position="513"/>
    </location>
</feature>
<evidence type="ECO:0000259" key="7">
    <source>
        <dbReference type="PROSITE" id="PS50850"/>
    </source>
</evidence>
<feature type="transmembrane region" description="Helical" evidence="6">
    <location>
        <begin position="397"/>
        <end position="419"/>
    </location>
</feature>
<dbReference type="Proteomes" id="UP000800036">
    <property type="component" value="Unassembled WGS sequence"/>
</dbReference>
<evidence type="ECO:0000256" key="6">
    <source>
        <dbReference type="SAM" id="Phobius"/>
    </source>
</evidence>
<dbReference type="PROSITE" id="PS50850">
    <property type="entry name" value="MFS"/>
    <property type="match status" value="1"/>
</dbReference>
<dbReference type="PANTHER" id="PTHR23502">
    <property type="entry name" value="MAJOR FACILITATOR SUPERFAMILY"/>
    <property type="match status" value="1"/>
</dbReference>
<dbReference type="InterPro" id="IPR036259">
    <property type="entry name" value="MFS_trans_sf"/>
</dbReference>
<feature type="transmembrane region" description="Helical" evidence="6">
    <location>
        <begin position="425"/>
        <end position="447"/>
    </location>
</feature>
<accession>A0A6A5V7E0</accession>
<protein>
    <submittedName>
        <fullName evidence="8">MFS general substrate transporter</fullName>
    </submittedName>
</protein>
<organism evidence="8 9">
    <name type="scientific">Bimuria novae-zelandiae CBS 107.79</name>
    <dbReference type="NCBI Taxonomy" id="1447943"/>
    <lineage>
        <taxon>Eukaryota</taxon>
        <taxon>Fungi</taxon>
        <taxon>Dikarya</taxon>
        <taxon>Ascomycota</taxon>
        <taxon>Pezizomycotina</taxon>
        <taxon>Dothideomycetes</taxon>
        <taxon>Pleosporomycetidae</taxon>
        <taxon>Pleosporales</taxon>
        <taxon>Massarineae</taxon>
        <taxon>Didymosphaeriaceae</taxon>
        <taxon>Bimuria</taxon>
    </lineage>
</organism>
<dbReference type="GO" id="GO:0022857">
    <property type="term" value="F:transmembrane transporter activity"/>
    <property type="evidence" value="ECO:0007669"/>
    <property type="project" value="InterPro"/>
</dbReference>
<feature type="transmembrane region" description="Helical" evidence="6">
    <location>
        <begin position="314"/>
        <end position="337"/>
    </location>
</feature>
<feature type="transmembrane region" description="Helical" evidence="6">
    <location>
        <begin position="189"/>
        <end position="211"/>
    </location>
</feature>
<evidence type="ECO:0000256" key="2">
    <source>
        <dbReference type="ARBA" id="ARBA00022692"/>
    </source>
</evidence>
<dbReference type="Pfam" id="PF07690">
    <property type="entry name" value="MFS_1"/>
    <property type="match status" value="1"/>
</dbReference>
<evidence type="ECO:0000256" key="3">
    <source>
        <dbReference type="ARBA" id="ARBA00022989"/>
    </source>
</evidence>
<proteinExistence type="predicted"/>
<evidence type="ECO:0000313" key="9">
    <source>
        <dbReference type="Proteomes" id="UP000800036"/>
    </source>
</evidence>
<evidence type="ECO:0000256" key="4">
    <source>
        <dbReference type="ARBA" id="ARBA00023136"/>
    </source>
</evidence>
<gene>
    <name evidence="8" type="ORF">BU23DRAFT_581869</name>
</gene>
<keyword evidence="4 6" id="KW-0472">Membrane</keyword>
<feature type="region of interest" description="Disordered" evidence="5">
    <location>
        <begin position="257"/>
        <end position="283"/>
    </location>
</feature>
<comment type="subcellular location">
    <subcellularLocation>
        <location evidence="1">Membrane</location>
        <topology evidence="1">Multi-pass membrane protein</topology>
    </subcellularLocation>
</comment>
<keyword evidence="9" id="KW-1185">Reference proteome</keyword>
<feature type="transmembrane region" description="Helical" evidence="6">
    <location>
        <begin position="468"/>
        <end position="488"/>
    </location>
</feature>
<evidence type="ECO:0000256" key="1">
    <source>
        <dbReference type="ARBA" id="ARBA00004141"/>
    </source>
</evidence>